<keyword evidence="2" id="KW-0805">Transcription regulation</keyword>
<proteinExistence type="predicted"/>
<dbReference type="GO" id="GO:0006355">
    <property type="term" value="P:regulation of DNA-templated transcription"/>
    <property type="evidence" value="ECO:0007669"/>
    <property type="project" value="InterPro"/>
</dbReference>
<feature type="region of interest" description="Disordered" evidence="5">
    <location>
        <begin position="92"/>
        <end position="121"/>
    </location>
</feature>
<dbReference type="InterPro" id="IPR044660">
    <property type="entry name" value="IBH1-like"/>
</dbReference>
<dbReference type="EMBL" id="PNBA02000015">
    <property type="protein sequence ID" value="KAG6398381.1"/>
    <property type="molecule type" value="Genomic_DNA"/>
</dbReference>
<evidence type="ECO:0000256" key="3">
    <source>
        <dbReference type="ARBA" id="ARBA00023163"/>
    </source>
</evidence>
<protein>
    <submittedName>
        <fullName evidence="6">Uncharacterized protein</fullName>
    </submittedName>
</protein>
<dbReference type="Proteomes" id="UP000298416">
    <property type="component" value="Unassembled WGS sequence"/>
</dbReference>
<name>A0A8X8ZB21_SALSN</name>
<feature type="compositionally biased region" description="Basic residues" evidence="5">
    <location>
        <begin position="92"/>
        <end position="109"/>
    </location>
</feature>
<keyword evidence="7" id="KW-1185">Reference proteome</keyword>
<evidence type="ECO:0000256" key="1">
    <source>
        <dbReference type="ARBA" id="ARBA00004123"/>
    </source>
</evidence>
<dbReference type="GO" id="GO:0005634">
    <property type="term" value="C:nucleus"/>
    <property type="evidence" value="ECO:0007669"/>
    <property type="project" value="UniProtKB-SubCell"/>
</dbReference>
<evidence type="ECO:0000256" key="4">
    <source>
        <dbReference type="ARBA" id="ARBA00023242"/>
    </source>
</evidence>
<dbReference type="PANTHER" id="PTHR33124:SF57">
    <property type="entry name" value="TRANSCRIPTION FACTOR UPBEAT-LIKE PROTEIN"/>
    <property type="match status" value="1"/>
</dbReference>
<keyword evidence="4" id="KW-0539">Nucleus</keyword>
<comment type="subcellular location">
    <subcellularLocation>
        <location evidence="1">Nucleus</location>
    </subcellularLocation>
</comment>
<dbReference type="PANTHER" id="PTHR33124">
    <property type="entry name" value="TRANSCRIPTION FACTOR IBH1-LIKE 1"/>
    <property type="match status" value="1"/>
</dbReference>
<accession>A0A8X8ZB21</accession>
<keyword evidence="3" id="KW-0804">Transcription</keyword>
<evidence type="ECO:0000313" key="6">
    <source>
        <dbReference type="EMBL" id="KAG6398381.1"/>
    </source>
</evidence>
<dbReference type="InterPro" id="IPR044549">
    <property type="entry name" value="bHLH_AtIBH1-like"/>
</dbReference>
<evidence type="ECO:0000313" key="7">
    <source>
        <dbReference type="Proteomes" id="UP000298416"/>
    </source>
</evidence>
<organism evidence="6">
    <name type="scientific">Salvia splendens</name>
    <name type="common">Scarlet sage</name>
    <dbReference type="NCBI Taxonomy" id="180675"/>
    <lineage>
        <taxon>Eukaryota</taxon>
        <taxon>Viridiplantae</taxon>
        <taxon>Streptophyta</taxon>
        <taxon>Embryophyta</taxon>
        <taxon>Tracheophyta</taxon>
        <taxon>Spermatophyta</taxon>
        <taxon>Magnoliopsida</taxon>
        <taxon>eudicotyledons</taxon>
        <taxon>Gunneridae</taxon>
        <taxon>Pentapetalae</taxon>
        <taxon>asterids</taxon>
        <taxon>lamiids</taxon>
        <taxon>Lamiales</taxon>
        <taxon>Lamiaceae</taxon>
        <taxon>Nepetoideae</taxon>
        <taxon>Mentheae</taxon>
        <taxon>Salviinae</taxon>
        <taxon>Salvia</taxon>
        <taxon>Salvia subgen. Calosphace</taxon>
        <taxon>core Calosphace</taxon>
    </lineage>
</organism>
<feature type="compositionally biased region" description="Polar residues" evidence="5">
    <location>
        <begin position="111"/>
        <end position="121"/>
    </location>
</feature>
<evidence type="ECO:0000256" key="2">
    <source>
        <dbReference type="ARBA" id="ARBA00023015"/>
    </source>
</evidence>
<evidence type="ECO:0000256" key="5">
    <source>
        <dbReference type="SAM" id="MobiDB-lite"/>
    </source>
</evidence>
<dbReference type="CDD" id="cd11444">
    <property type="entry name" value="bHLH_AtIBH1_like"/>
    <property type="match status" value="1"/>
</dbReference>
<comment type="caution">
    <text evidence="6">The sequence shown here is derived from an EMBL/GenBank/DDBJ whole genome shotgun (WGS) entry which is preliminary data.</text>
</comment>
<reference evidence="6" key="2">
    <citation type="submission" date="2020-08" db="EMBL/GenBank/DDBJ databases">
        <title>Plant Genome Project.</title>
        <authorList>
            <person name="Zhang R.-G."/>
        </authorList>
    </citation>
    <scope>NUCLEOTIDE SEQUENCE</scope>
    <source>
        <strain evidence="6">Huo1</strain>
        <tissue evidence="6">Leaf</tissue>
    </source>
</reference>
<gene>
    <name evidence="6" type="ORF">SASPL_139839</name>
</gene>
<dbReference type="AlphaFoldDB" id="A0A8X8ZB21"/>
<reference evidence="6" key="1">
    <citation type="submission" date="2018-01" db="EMBL/GenBank/DDBJ databases">
        <authorList>
            <person name="Mao J.F."/>
        </authorList>
    </citation>
    <scope>NUCLEOTIDE SEQUENCE</scope>
    <source>
        <strain evidence="6">Huo1</strain>
        <tissue evidence="6">Leaf</tissue>
    </source>
</reference>
<sequence>MAPWWGKESHIGTPVVVKMENPNNWSMVEIESPSDEEFLNDAPQSTPPLLIFAHNAIPVTPYSLHQLRRPSPLTAAAMGSKPRIPATTAAGRLKRRLSNSSRRLRKRQLCPRNSANSDSSVSGKLAALRRLIPSGIGDAKPDQLFRETADYIVLLKTQVLVLQKLVDFYGSQSQENRDGV</sequence>